<sequence length="66" mass="7590">MGNYATIEIKGLTKDGLEWSITHNKVSAKQAGEVARSMKMQRKRDHLWLWVVKSFAAVERNLESED</sequence>
<gene>
    <name evidence="1" type="ORF">LCGC14_0679700</name>
</gene>
<accession>A0A0F9R8R7</accession>
<dbReference type="EMBL" id="LAZR01001369">
    <property type="protein sequence ID" value="KKN45747.1"/>
    <property type="molecule type" value="Genomic_DNA"/>
</dbReference>
<protein>
    <submittedName>
        <fullName evidence="1">Uncharacterized protein</fullName>
    </submittedName>
</protein>
<dbReference type="AlphaFoldDB" id="A0A0F9R8R7"/>
<evidence type="ECO:0000313" key="1">
    <source>
        <dbReference type="EMBL" id="KKN45747.1"/>
    </source>
</evidence>
<proteinExistence type="predicted"/>
<name>A0A0F9R8R7_9ZZZZ</name>
<comment type="caution">
    <text evidence="1">The sequence shown here is derived from an EMBL/GenBank/DDBJ whole genome shotgun (WGS) entry which is preliminary data.</text>
</comment>
<reference evidence="1" key="1">
    <citation type="journal article" date="2015" name="Nature">
        <title>Complex archaea that bridge the gap between prokaryotes and eukaryotes.</title>
        <authorList>
            <person name="Spang A."/>
            <person name="Saw J.H."/>
            <person name="Jorgensen S.L."/>
            <person name="Zaremba-Niedzwiedzka K."/>
            <person name="Martijn J."/>
            <person name="Lind A.E."/>
            <person name="van Eijk R."/>
            <person name="Schleper C."/>
            <person name="Guy L."/>
            <person name="Ettema T.J."/>
        </authorList>
    </citation>
    <scope>NUCLEOTIDE SEQUENCE</scope>
</reference>
<organism evidence="1">
    <name type="scientific">marine sediment metagenome</name>
    <dbReference type="NCBI Taxonomy" id="412755"/>
    <lineage>
        <taxon>unclassified sequences</taxon>
        <taxon>metagenomes</taxon>
        <taxon>ecological metagenomes</taxon>
    </lineage>
</organism>